<protein>
    <submittedName>
        <fullName evidence="2">Uncharacterized protein</fullName>
    </submittedName>
</protein>
<accession>A0AAJ0DNH7</accession>
<gene>
    <name evidence="2" type="ORF">LTR09_005325</name>
</gene>
<evidence type="ECO:0000313" key="3">
    <source>
        <dbReference type="Proteomes" id="UP001271007"/>
    </source>
</evidence>
<dbReference type="AlphaFoldDB" id="A0AAJ0DNH7"/>
<dbReference type="Proteomes" id="UP001271007">
    <property type="component" value="Unassembled WGS sequence"/>
</dbReference>
<sequence>MKLKSKRKAKRRRDRHALIGRFHLVLKLHFSALPQPDEHATRIVTMVDEEFPGVRAFLEEFGPDWGQGVPGLTGDDEDGFNIPEFNAISDSEDHGDRTSINPTTTTPDDPARDRTATLGMESGQNRTVSDPQASHTDFNLGAVPQPIRQQHSTNPAYLAQMADQADPYSGTNNCTSGMQSGMDPMNGHYQSTATSYPTDGVFQSAVTPNPTYSANRVLDPAWAFDLQYGYNQTHPNLATRVPNNTSMSSERTYSRLPALTLNNTPPSFDQTSAAGYLYNTTSNRPTSSAFEDLTAGP</sequence>
<name>A0AAJ0DNH7_9PEZI</name>
<reference evidence="2" key="1">
    <citation type="submission" date="2023-04" db="EMBL/GenBank/DDBJ databases">
        <title>Black Yeasts Isolated from many extreme environments.</title>
        <authorList>
            <person name="Coleine C."/>
            <person name="Stajich J.E."/>
            <person name="Selbmann L."/>
        </authorList>
    </citation>
    <scope>NUCLEOTIDE SEQUENCE</scope>
    <source>
        <strain evidence="2">CCFEE 5312</strain>
    </source>
</reference>
<dbReference type="EMBL" id="JAWDJX010000015">
    <property type="protein sequence ID" value="KAK3053581.1"/>
    <property type="molecule type" value="Genomic_DNA"/>
</dbReference>
<feature type="compositionally biased region" description="Polar residues" evidence="1">
    <location>
        <begin position="122"/>
        <end position="137"/>
    </location>
</feature>
<keyword evidence="3" id="KW-1185">Reference proteome</keyword>
<evidence type="ECO:0000256" key="1">
    <source>
        <dbReference type="SAM" id="MobiDB-lite"/>
    </source>
</evidence>
<evidence type="ECO:0000313" key="2">
    <source>
        <dbReference type="EMBL" id="KAK3053581.1"/>
    </source>
</evidence>
<feature type="region of interest" description="Disordered" evidence="1">
    <location>
        <begin position="85"/>
        <end position="144"/>
    </location>
</feature>
<comment type="caution">
    <text evidence="2">The sequence shown here is derived from an EMBL/GenBank/DDBJ whole genome shotgun (WGS) entry which is preliminary data.</text>
</comment>
<organism evidence="2 3">
    <name type="scientific">Extremus antarcticus</name>
    <dbReference type="NCBI Taxonomy" id="702011"/>
    <lineage>
        <taxon>Eukaryota</taxon>
        <taxon>Fungi</taxon>
        <taxon>Dikarya</taxon>
        <taxon>Ascomycota</taxon>
        <taxon>Pezizomycotina</taxon>
        <taxon>Dothideomycetes</taxon>
        <taxon>Dothideomycetidae</taxon>
        <taxon>Mycosphaerellales</taxon>
        <taxon>Extremaceae</taxon>
        <taxon>Extremus</taxon>
    </lineage>
</organism>
<proteinExistence type="predicted"/>